<evidence type="ECO:0000256" key="1">
    <source>
        <dbReference type="ARBA" id="ARBA00023125"/>
    </source>
</evidence>
<gene>
    <name evidence="2" type="ORF">ASN18_3303</name>
</gene>
<comment type="caution">
    <text evidence="2">The sequence shown here is derived from an EMBL/GenBank/DDBJ whole genome shotgun (WGS) entry which is preliminary data.</text>
</comment>
<evidence type="ECO:0000313" key="2">
    <source>
        <dbReference type="EMBL" id="KWT74977.1"/>
    </source>
</evidence>
<name>A0ABR5SB30_9BACT</name>
<keyword evidence="3" id="KW-1185">Reference proteome</keyword>
<organism evidence="2 3">
    <name type="scientific">Candidatus Magnetominusculus xianensis</name>
    <dbReference type="NCBI Taxonomy" id="1748249"/>
    <lineage>
        <taxon>Bacteria</taxon>
        <taxon>Pseudomonadati</taxon>
        <taxon>Nitrospirota</taxon>
        <taxon>Nitrospiria</taxon>
        <taxon>Nitrospirales</taxon>
        <taxon>Nitrospiraceae</taxon>
        <taxon>Candidatus Magnetominusculus</taxon>
    </lineage>
</organism>
<proteinExistence type="predicted"/>
<evidence type="ECO:0000313" key="3">
    <source>
        <dbReference type="Proteomes" id="UP000060487"/>
    </source>
</evidence>
<dbReference type="SUPFAM" id="SSF56349">
    <property type="entry name" value="DNA breaking-rejoining enzymes"/>
    <property type="match status" value="1"/>
</dbReference>
<dbReference type="InterPro" id="IPR010998">
    <property type="entry name" value="Integrase_recombinase_N"/>
</dbReference>
<reference evidence="2 3" key="1">
    <citation type="submission" date="2015-11" db="EMBL/GenBank/DDBJ databases">
        <authorList>
            <person name="Lin W."/>
        </authorList>
    </citation>
    <scope>NUCLEOTIDE SEQUENCE [LARGE SCALE GENOMIC DNA]</scope>
    <source>
        <strain evidence="2 3">HCH-1</strain>
    </source>
</reference>
<protein>
    <submittedName>
        <fullName evidence="2">Integrase</fullName>
    </submittedName>
</protein>
<dbReference type="EMBL" id="LNQR01000136">
    <property type="protein sequence ID" value="KWT74977.1"/>
    <property type="molecule type" value="Genomic_DNA"/>
</dbReference>
<accession>A0ABR5SB30</accession>
<dbReference type="InterPro" id="IPR011010">
    <property type="entry name" value="DNA_brk_join_enz"/>
</dbReference>
<dbReference type="Gene3D" id="1.10.150.130">
    <property type="match status" value="1"/>
</dbReference>
<keyword evidence="1" id="KW-0238">DNA-binding</keyword>
<sequence length="143" mass="16591">MGSIYKRGDVYWIKYYRGGKPYRESANSSKETDAKRLLKLREGAIAEGKFTGFKVERIRFEELADDLLADYKMNGRKSLDRAQLSVKHLSMYFKDYWVINIRTDLVKKYIVVRNEEGASNATISRELSALKRMFSPPTGRHPS</sequence>
<dbReference type="Proteomes" id="UP000060487">
    <property type="component" value="Unassembled WGS sequence"/>
</dbReference>